<evidence type="ECO:0000313" key="3">
    <source>
        <dbReference type="Proteomes" id="UP000078459"/>
    </source>
</evidence>
<dbReference type="Pfam" id="PF04240">
    <property type="entry name" value="Caroten_synth"/>
    <property type="match status" value="1"/>
</dbReference>
<dbReference type="InterPro" id="IPR007354">
    <property type="entry name" value="CruF-like"/>
</dbReference>
<dbReference type="PANTHER" id="PTHR39419:SF1">
    <property type="entry name" value="SLL0814 PROTEIN"/>
    <property type="match status" value="1"/>
</dbReference>
<gene>
    <name evidence="2" type="ORF">A5893_04575</name>
</gene>
<reference evidence="2 3" key="1">
    <citation type="submission" date="2016-04" db="EMBL/GenBank/DDBJ databases">
        <authorList>
            <person name="Evans L.H."/>
            <person name="Alamgir A."/>
            <person name="Owens N."/>
            <person name="Weber N.D."/>
            <person name="Virtaneva K."/>
            <person name="Barbian K."/>
            <person name="Babar A."/>
            <person name="Rosenke K."/>
        </authorList>
    </citation>
    <scope>NUCLEOTIDE SEQUENCE [LARGE SCALE GENOMIC DNA]</scope>
    <source>
        <strain evidence="2 3">CCM 8644</strain>
    </source>
</reference>
<keyword evidence="1" id="KW-1133">Transmembrane helix</keyword>
<accession>A0A179DH43</accession>
<keyword evidence="1" id="KW-0472">Membrane</keyword>
<feature type="transmembrane region" description="Helical" evidence="1">
    <location>
        <begin position="193"/>
        <end position="212"/>
    </location>
</feature>
<feature type="transmembrane region" description="Helical" evidence="1">
    <location>
        <begin position="9"/>
        <end position="27"/>
    </location>
</feature>
<dbReference type="EMBL" id="LWHJ01000022">
    <property type="protein sequence ID" value="OAQ40234.1"/>
    <property type="molecule type" value="Genomic_DNA"/>
</dbReference>
<dbReference type="Proteomes" id="UP000078459">
    <property type="component" value="Unassembled WGS sequence"/>
</dbReference>
<feature type="transmembrane region" description="Helical" evidence="1">
    <location>
        <begin position="132"/>
        <end position="151"/>
    </location>
</feature>
<evidence type="ECO:0000313" key="2">
    <source>
        <dbReference type="EMBL" id="OAQ40234.1"/>
    </source>
</evidence>
<sequence length="213" mass="24390">MKYLEKTALSRIFIIIFHLVGFIGFSLPQYHDFFLSFVPFHLLLMAGILLANQKEFNKNFWSALVFVYVGGFLVEVVGVSSGAVFGVYHYGETLGIKLANVPLLIGVNWFIIVFCVGAVLKKYLKHQRTLKAAIGAVILVVLDFLIEPVAVRFDYWSWENSEIPLQNFIAWFFVAFVLLRVYYELEFRKSNPVALTLIICQFLFFLGLNLTVI</sequence>
<organism evidence="2 3">
    <name type="scientific">Pedobacter psychrophilus</name>
    <dbReference type="NCBI Taxonomy" id="1826909"/>
    <lineage>
        <taxon>Bacteria</taxon>
        <taxon>Pseudomonadati</taxon>
        <taxon>Bacteroidota</taxon>
        <taxon>Sphingobacteriia</taxon>
        <taxon>Sphingobacteriales</taxon>
        <taxon>Sphingobacteriaceae</taxon>
        <taxon>Pedobacter</taxon>
    </lineage>
</organism>
<comment type="caution">
    <text evidence="2">The sequence shown here is derived from an EMBL/GenBank/DDBJ whole genome shotgun (WGS) entry which is preliminary data.</text>
</comment>
<reference evidence="2 3" key="2">
    <citation type="submission" date="2016-06" db="EMBL/GenBank/DDBJ databases">
        <title>Pedobacter psychrophilus sp. nov., isolated from Antarctic fragmentary rock.</title>
        <authorList>
            <person name="Svec P."/>
        </authorList>
    </citation>
    <scope>NUCLEOTIDE SEQUENCE [LARGE SCALE GENOMIC DNA]</scope>
    <source>
        <strain evidence="2 3">CCM 8644</strain>
    </source>
</reference>
<keyword evidence="3" id="KW-1185">Reference proteome</keyword>
<feature type="transmembrane region" description="Helical" evidence="1">
    <location>
        <begin position="163"/>
        <end position="181"/>
    </location>
</feature>
<feature type="transmembrane region" description="Helical" evidence="1">
    <location>
        <begin position="33"/>
        <end position="51"/>
    </location>
</feature>
<evidence type="ECO:0000256" key="1">
    <source>
        <dbReference type="SAM" id="Phobius"/>
    </source>
</evidence>
<feature type="transmembrane region" description="Helical" evidence="1">
    <location>
        <begin position="101"/>
        <end position="120"/>
    </location>
</feature>
<dbReference type="AlphaFoldDB" id="A0A179DH43"/>
<keyword evidence="1" id="KW-0812">Transmembrane</keyword>
<dbReference type="OrthoDB" id="9811293at2"/>
<dbReference type="STRING" id="1826909.A5893_04575"/>
<evidence type="ECO:0008006" key="4">
    <source>
        <dbReference type="Google" id="ProtNLM"/>
    </source>
</evidence>
<dbReference type="PANTHER" id="PTHR39419">
    <property type="entry name" value="SLL0814 PROTEIN"/>
    <property type="match status" value="1"/>
</dbReference>
<name>A0A179DH43_9SPHI</name>
<dbReference type="RefSeq" id="WP_068821477.1">
    <property type="nucleotide sequence ID" value="NZ_LWHJ01000022.1"/>
</dbReference>
<protein>
    <recommendedName>
        <fullName evidence="4">Carotenoid biosynthesis protein</fullName>
    </recommendedName>
</protein>
<feature type="transmembrane region" description="Helical" evidence="1">
    <location>
        <begin position="63"/>
        <end position="89"/>
    </location>
</feature>
<proteinExistence type="predicted"/>